<dbReference type="RefSeq" id="WP_310587186.1">
    <property type="nucleotide sequence ID" value="NZ_JACHKT010000042.1"/>
</dbReference>
<accession>A0A841F0P9</accession>
<keyword evidence="3" id="KW-1185">Reference proteome</keyword>
<gene>
    <name evidence="2" type="ORF">HNP25_004025</name>
</gene>
<comment type="caution">
    <text evidence="2">The sequence shown here is derived from an EMBL/GenBank/DDBJ whole genome shotgun (WGS) entry which is preliminary data.</text>
</comment>
<evidence type="ECO:0000313" key="3">
    <source>
        <dbReference type="Proteomes" id="UP000524404"/>
    </source>
</evidence>
<reference evidence="2 3" key="1">
    <citation type="submission" date="2020-08" db="EMBL/GenBank/DDBJ databases">
        <title>Functional genomics of gut bacteria from endangered species of beetles.</title>
        <authorList>
            <person name="Carlos-Shanley C."/>
        </authorList>
    </citation>
    <scope>NUCLEOTIDE SEQUENCE [LARGE SCALE GENOMIC DNA]</scope>
    <source>
        <strain evidence="2 3">S00070</strain>
    </source>
</reference>
<feature type="domain" description="PIN" evidence="1">
    <location>
        <begin position="4"/>
        <end position="52"/>
    </location>
</feature>
<dbReference type="Gene3D" id="3.40.50.1010">
    <property type="entry name" value="5'-nuclease"/>
    <property type="match status" value="1"/>
</dbReference>
<name>A0A841F0P9_9BACT</name>
<dbReference type="Proteomes" id="UP000524404">
    <property type="component" value="Unassembled WGS sequence"/>
</dbReference>
<dbReference type="SUPFAM" id="SSF88723">
    <property type="entry name" value="PIN domain-like"/>
    <property type="match status" value="1"/>
</dbReference>
<dbReference type="InterPro" id="IPR002716">
    <property type="entry name" value="PIN_dom"/>
</dbReference>
<dbReference type="AlphaFoldDB" id="A0A841F0P9"/>
<organism evidence="2 3">
    <name type="scientific">Arcicella rosea</name>
    <dbReference type="NCBI Taxonomy" id="502909"/>
    <lineage>
        <taxon>Bacteria</taxon>
        <taxon>Pseudomonadati</taxon>
        <taxon>Bacteroidota</taxon>
        <taxon>Cytophagia</taxon>
        <taxon>Cytophagales</taxon>
        <taxon>Flectobacillaceae</taxon>
        <taxon>Arcicella</taxon>
    </lineage>
</organism>
<dbReference type="Pfam" id="PF01850">
    <property type="entry name" value="PIN"/>
    <property type="match status" value="1"/>
</dbReference>
<sequence length="59" mass="6646">MKKYLLDTNICAYFLNGKFNLEAKIDKVGFENCAISEITIAELKYGVEKASTKKRTGKP</sequence>
<dbReference type="InterPro" id="IPR029060">
    <property type="entry name" value="PIN-like_dom_sf"/>
</dbReference>
<proteinExistence type="predicted"/>
<protein>
    <submittedName>
        <fullName evidence="2">Putative nucleic acid-binding protein</fullName>
    </submittedName>
</protein>
<dbReference type="EMBL" id="JACHKT010000042">
    <property type="protein sequence ID" value="MBB6005351.1"/>
    <property type="molecule type" value="Genomic_DNA"/>
</dbReference>
<evidence type="ECO:0000259" key="1">
    <source>
        <dbReference type="Pfam" id="PF01850"/>
    </source>
</evidence>
<evidence type="ECO:0000313" key="2">
    <source>
        <dbReference type="EMBL" id="MBB6005351.1"/>
    </source>
</evidence>